<evidence type="ECO:0008006" key="5">
    <source>
        <dbReference type="Google" id="ProtNLM"/>
    </source>
</evidence>
<feature type="chain" id="PRO_5043353660" description="Lipoprotein" evidence="2">
    <location>
        <begin position="21"/>
        <end position="76"/>
    </location>
</feature>
<dbReference type="RefSeq" id="WP_010051899.1">
    <property type="nucleotide sequence ID" value="NZ_CBCPHU010000011.1"/>
</dbReference>
<feature type="signal peptide" evidence="2">
    <location>
        <begin position="1"/>
        <end position="20"/>
    </location>
</feature>
<dbReference type="Proteomes" id="UP001290462">
    <property type="component" value="Unassembled WGS sequence"/>
</dbReference>
<feature type="region of interest" description="Disordered" evidence="1">
    <location>
        <begin position="24"/>
        <end position="76"/>
    </location>
</feature>
<evidence type="ECO:0000256" key="2">
    <source>
        <dbReference type="SAM" id="SignalP"/>
    </source>
</evidence>
<name>A0AAW9K1E4_CARML</name>
<evidence type="ECO:0000256" key="1">
    <source>
        <dbReference type="SAM" id="MobiDB-lite"/>
    </source>
</evidence>
<sequence length="76" mass="7777">MKKNILASLILVVGMTSLLAGCGGSKKDSEAENMGATVTNGKGAVTETKEGGTVFKSEDGGEAQFNESPQEAQKAK</sequence>
<dbReference type="PROSITE" id="PS51257">
    <property type="entry name" value="PROKAR_LIPOPROTEIN"/>
    <property type="match status" value="1"/>
</dbReference>
<dbReference type="EMBL" id="JAVBVO010000003">
    <property type="protein sequence ID" value="MDZ5759551.1"/>
    <property type="molecule type" value="Genomic_DNA"/>
</dbReference>
<dbReference type="AlphaFoldDB" id="A0AAW9K1E4"/>
<reference evidence="3" key="1">
    <citation type="submission" date="2023-08" db="EMBL/GenBank/DDBJ databases">
        <title>Genomic characterization of piscicolin 126 produced by Carnobacterium maltaromaticum CM22 strain isolated from salmon (Salmo salar).</title>
        <authorList>
            <person name="Gonzalez-Gragera E."/>
            <person name="Garcia-Lopez J.D."/>
            <person name="Teso-Perez C."/>
            <person name="Gimenez-Hernandez I."/>
            <person name="Peralta-Sanchez J.M."/>
            <person name="Valdivia E."/>
            <person name="Montalban-Lopez M."/>
            <person name="Martin-Platero A.M."/>
            <person name="Banos A."/>
            <person name="Martinez-Bueno M."/>
        </authorList>
    </citation>
    <scope>NUCLEOTIDE SEQUENCE</scope>
    <source>
        <strain evidence="3">CM22</strain>
    </source>
</reference>
<evidence type="ECO:0000313" key="4">
    <source>
        <dbReference type="Proteomes" id="UP001290462"/>
    </source>
</evidence>
<keyword evidence="2" id="KW-0732">Signal</keyword>
<evidence type="ECO:0000313" key="3">
    <source>
        <dbReference type="EMBL" id="MDZ5759551.1"/>
    </source>
</evidence>
<comment type="caution">
    <text evidence="3">The sequence shown here is derived from an EMBL/GenBank/DDBJ whole genome shotgun (WGS) entry which is preliminary data.</text>
</comment>
<proteinExistence type="predicted"/>
<gene>
    <name evidence="3" type="ORF">RAK27_12880</name>
</gene>
<accession>A0AAW9K1E4</accession>
<protein>
    <recommendedName>
        <fullName evidence="5">Lipoprotein</fullName>
    </recommendedName>
</protein>
<organism evidence="3 4">
    <name type="scientific">Carnobacterium maltaromaticum</name>
    <name type="common">Carnobacterium piscicola</name>
    <dbReference type="NCBI Taxonomy" id="2751"/>
    <lineage>
        <taxon>Bacteria</taxon>
        <taxon>Bacillati</taxon>
        <taxon>Bacillota</taxon>
        <taxon>Bacilli</taxon>
        <taxon>Lactobacillales</taxon>
        <taxon>Carnobacteriaceae</taxon>
        <taxon>Carnobacterium</taxon>
    </lineage>
</organism>
<feature type="compositionally biased region" description="Polar residues" evidence="1">
    <location>
        <begin position="65"/>
        <end position="76"/>
    </location>
</feature>